<feature type="domain" description="MIP18 family-like" evidence="1">
    <location>
        <begin position="7"/>
        <end position="79"/>
    </location>
</feature>
<dbReference type="PANTHER" id="PTHR42831">
    <property type="entry name" value="FE-S PROTEIN MATURATION AUXILIARY FACTOR YITW"/>
    <property type="match status" value="1"/>
</dbReference>
<organism evidence="2 3">
    <name type="scientific">Thermoactinomyces mirandus</name>
    <dbReference type="NCBI Taxonomy" id="2756294"/>
    <lineage>
        <taxon>Bacteria</taxon>
        <taxon>Bacillati</taxon>
        <taxon>Bacillota</taxon>
        <taxon>Bacilli</taxon>
        <taxon>Bacillales</taxon>
        <taxon>Thermoactinomycetaceae</taxon>
        <taxon>Thermoactinomyces</taxon>
    </lineage>
</organism>
<dbReference type="PANTHER" id="PTHR42831:SF1">
    <property type="entry name" value="FE-S PROTEIN MATURATION AUXILIARY FACTOR YITW"/>
    <property type="match status" value="1"/>
</dbReference>
<dbReference type="InterPro" id="IPR034904">
    <property type="entry name" value="FSCA_dom_sf"/>
</dbReference>
<protein>
    <submittedName>
        <fullName evidence="2">Metal-sulfur cluster assembly factor</fullName>
    </submittedName>
</protein>
<dbReference type="Proteomes" id="UP000538292">
    <property type="component" value="Unassembled WGS sequence"/>
</dbReference>
<reference evidence="2 3" key="1">
    <citation type="submission" date="2020-07" db="EMBL/GenBank/DDBJ databases">
        <title>Thermoactinomyces phylogeny.</title>
        <authorList>
            <person name="Dunlap C."/>
        </authorList>
    </citation>
    <scope>NUCLEOTIDE SEQUENCE [LARGE SCALE GENOMIC DNA]</scope>
    <source>
        <strain evidence="2 3">AMNI-1</strain>
    </source>
</reference>
<dbReference type="Gene3D" id="3.30.300.130">
    <property type="entry name" value="Fe-S cluster assembly (FSCA)"/>
    <property type="match status" value="1"/>
</dbReference>
<dbReference type="AlphaFoldDB" id="A0A7W1XUY5"/>
<dbReference type="InterPro" id="IPR052339">
    <property type="entry name" value="Fe-S_Maturation_MIP18"/>
</dbReference>
<gene>
    <name evidence="2" type="ORF">H2C83_15795</name>
</gene>
<dbReference type="Pfam" id="PF01883">
    <property type="entry name" value="FeS_assembly_P"/>
    <property type="match status" value="1"/>
</dbReference>
<dbReference type="EMBL" id="JACEOL010000066">
    <property type="protein sequence ID" value="MBA4603731.1"/>
    <property type="molecule type" value="Genomic_DNA"/>
</dbReference>
<evidence type="ECO:0000313" key="3">
    <source>
        <dbReference type="Proteomes" id="UP000538292"/>
    </source>
</evidence>
<dbReference type="InterPro" id="IPR002744">
    <property type="entry name" value="MIP18-like"/>
</dbReference>
<keyword evidence="3" id="KW-1185">Reference proteome</keyword>
<evidence type="ECO:0000259" key="1">
    <source>
        <dbReference type="Pfam" id="PF01883"/>
    </source>
</evidence>
<comment type="caution">
    <text evidence="2">The sequence shown here is derived from an EMBL/GenBank/DDBJ whole genome shotgun (WGS) entry which is preliminary data.</text>
</comment>
<name>A0A7W1XUY5_9BACL</name>
<accession>A0A7W1XUY5</accession>
<evidence type="ECO:0000313" key="2">
    <source>
        <dbReference type="EMBL" id="MBA4603731.1"/>
    </source>
</evidence>
<proteinExistence type="predicted"/>
<sequence>MDKEKLKEQILEQLEEVIDPELNIDIVNLGLIYGIDINDDGDVKITMTLTAMGCPLAGVIQQQVVRALQDIDGINQVDVDIVWNPPWDKSRMSRYAKIALGIFD</sequence>
<dbReference type="SUPFAM" id="SSF117916">
    <property type="entry name" value="Fe-S cluster assembly (FSCA) domain-like"/>
    <property type="match status" value="1"/>
</dbReference>